<dbReference type="PANTHER" id="PTHR36151">
    <property type="entry name" value="BLR2777 PROTEIN"/>
    <property type="match status" value="1"/>
</dbReference>
<sequence>MESLRRAIQDQVHGLVGFGSGELDLDRPPGDEGLFGPQSACWRVHGDFTSMMIGGTSALLLQMLHPLALAGVWDHSDFERDRAGRLRRTAQFVAGTTYGAKAEAERLIDRVRTIHDRVAGVLPDGTPYSANDPELLTWVHVAEASSFLAAYLRYRDSAFPAAEQDRYYDETALVAERLGAREVPRSRRAVETYLQAVRPQLRADERTRAVAAALLDQPSPHPLLLPVGKLLAGAAIDLLPAWARALHRYRMPEMGRSPLRLGVHGVGRVLRWALTDGSAKRAQARLA</sequence>
<evidence type="ECO:0000313" key="2">
    <source>
        <dbReference type="EMBL" id="MDO6414828.1"/>
    </source>
</evidence>
<dbReference type="InterPro" id="IPR018713">
    <property type="entry name" value="MPAB/Lcp_cat_dom"/>
</dbReference>
<evidence type="ECO:0000313" key="3">
    <source>
        <dbReference type="Proteomes" id="UP001169764"/>
    </source>
</evidence>
<dbReference type="RefSeq" id="WP_303542354.1">
    <property type="nucleotide sequence ID" value="NZ_JAUOTP010000004.1"/>
</dbReference>
<comment type="caution">
    <text evidence="2">The sequence shown here is derived from an EMBL/GenBank/DDBJ whole genome shotgun (WGS) entry which is preliminary data.</text>
</comment>
<keyword evidence="3" id="KW-1185">Reference proteome</keyword>
<organism evidence="2 3">
    <name type="scientific">Sphingomonas natans</name>
    <dbReference type="NCBI Taxonomy" id="3063330"/>
    <lineage>
        <taxon>Bacteria</taxon>
        <taxon>Pseudomonadati</taxon>
        <taxon>Pseudomonadota</taxon>
        <taxon>Alphaproteobacteria</taxon>
        <taxon>Sphingomonadales</taxon>
        <taxon>Sphingomonadaceae</taxon>
        <taxon>Sphingomonas</taxon>
    </lineage>
</organism>
<feature type="domain" description="ER-bound oxygenase mpaB/mpaB'/Rubber oxygenase catalytic" evidence="1">
    <location>
        <begin position="42"/>
        <end position="272"/>
    </location>
</feature>
<dbReference type="Proteomes" id="UP001169764">
    <property type="component" value="Unassembled WGS sequence"/>
</dbReference>
<accession>A0ABT8Y921</accession>
<reference evidence="2" key="1">
    <citation type="submission" date="2023-07" db="EMBL/GenBank/DDBJ databases">
        <authorList>
            <person name="Kim M."/>
        </authorList>
    </citation>
    <scope>NUCLEOTIDE SEQUENCE</scope>
    <source>
        <strain evidence="2">BIUV-7</strain>
    </source>
</reference>
<dbReference type="PANTHER" id="PTHR36151:SF3">
    <property type="entry name" value="ER-BOUND OXYGENASE MPAB_MPAB'_RUBBER OXYGENASE CATALYTIC DOMAIN-CONTAINING PROTEIN"/>
    <property type="match status" value="1"/>
</dbReference>
<dbReference type="Pfam" id="PF09995">
    <property type="entry name" value="MPAB_Lcp_cat"/>
    <property type="match status" value="1"/>
</dbReference>
<dbReference type="EMBL" id="JAUOTP010000004">
    <property type="protein sequence ID" value="MDO6414828.1"/>
    <property type="molecule type" value="Genomic_DNA"/>
</dbReference>
<proteinExistence type="predicted"/>
<gene>
    <name evidence="2" type="ORF">Q4F19_10595</name>
</gene>
<name>A0ABT8Y921_9SPHN</name>
<evidence type="ECO:0000259" key="1">
    <source>
        <dbReference type="Pfam" id="PF09995"/>
    </source>
</evidence>
<protein>
    <submittedName>
        <fullName evidence="2">Oxygenase MpaB family protein</fullName>
    </submittedName>
</protein>